<sequence>MPKATPQDLTKLSDIAANNYSIDKQLLKNGILKSDILAMLQRHVDVLIHLRSDTSIGTYLGNTEYPLAFHYQAMFKTANSVFVTALSDMELCQTQTFKYLYIESYLSLPILEKIFNIELTKRKVTEFELLAAVTELDQQEINLSLLNS</sequence>
<dbReference type="RefSeq" id="WP_086048416.1">
    <property type="nucleotide sequence ID" value="NZ_CP017893.1"/>
</dbReference>
<proteinExistence type="predicted"/>
<organism evidence="1">
    <name type="scientific">Vibrio alginolyticus</name>
    <dbReference type="NCBI Taxonomy" id="663"/>
    <lineage>
        <taxon>Bacteria</taxon>
        <taxon>Pseudomonadati</taxon>
        <taxon>Pseudomonadota</taxon>
        <taxon>Gammaproteobacteria</taxon>
        <taxon>Vibrionales</taxon>
        <taxon>Vibrionaceae</taxon>
        <taxon>Vibrio</taxon>
    </lineage>
</organism>
<accession>A0A1W6V9L7</accession>
<protein>
    <submittedName>
        <fullName evidence="1">Uncharacterized protein</fullName>
    </submittedName>
</protein>
<keyword evidence="1" id="KW-0614">Plasmid</keyword>
<name>A0A1W6V9L7_VIBAL</name>
<dbReference type="EMBL" id="CP017904">
    <property type="protein sequence ID" value="ARP21800.1"/>
    <property type="molecule type" value="Genomic_DNA"/>
</dbReference>
<evidence type="ECO:0000313" key="1">
    <source>
        <dbReference type="EMBL" id="ARP21800.1"/>
    </source>
</evidence>
<gene>
    <name evidence="1" type="ORF">K05K4_50980</name>
</gene>
<reference evidence="1" key="1">
    <citation type="submission" date="2016-10" db="EMBL/GenBank/DDBJ databases">
        <title>The High Quality Genome of Vibrio alginolyticus K01M1.</title>
        <authorList>
            <person name="Wendling C."/>
            <person name="Chibani C.M."/>
            <person name="Hertel R."/>
            <person name="Sproer C."/>
            <person name="Bunk B."/>
            <person name="Overmann J."/>
            <person name="Roth O."/>
            <person name="Liesegang H."/>
        </authorList>
    </citation>
    <scope>NUCLEOTIDE SEQUENCE</scope>
    <source>
        <strain evidence="1">K05K4</strain>
        <plasmid evidence="1">pL289</plasmid>
    </source>
</reference>
<dbReference type="AlphaFoldDB" id="A0A1W6V9L7"/>
<geneLocation type="plasmid" evidence="1">
    <name>pL289</name>
</geneLocation>